<feature type="non-terminal residue" evidence="3">
    <location>
        <position position="240"/>
    </location>
</feature>
<keyword evidence="2" id="KW-0732">Signal</keyword>
<dbReference type="Proteomes" id="UP000258309">
    <property type="component" value="Unassembled WGS sequence"/>
</dbReference>
<feature type="non-terminal residue" evidence="3">
    <location>
        <position position="1"/>
    </location>
</feature>
<organism evidence="3 4">
    <name type="scientific">Scytalidium lignicola</name>
    <name type="common">Hyphomycete</name>
    <dbReference type="NCBI Taxonomy" id="5539"/>
    <lineage>
        <taxon>Eukaryota</taxon>
        <taxon>Fungi</taxon>
        <taxon>Dikarya</taxon>
        <taxon>Ascomycota</taxon>
        <taxon>Pezizomycotina</taxon>
        <taxon>Leotiomycetes</taxon>
        <taxon>Leotiomycetes incertae sedis</taxon>
        <taxon>Scytalidium</taxon>
    </lineage>
</organism>
<feature type="region of interest" description="Disordered" evidence="1">
    <location>
        <begin position="220"/>
        <end position="240"/>
    </location>
</feature>
<dbReference type="PANTHER" id="PTHR42060:SF1">
    <property type="entry name" value="NHL REPEAT-CONTAINING PROTEIN"/>
    <property type="match status" value="1"/>
</dbReference>
<dbReference type="SUPFAM" id="SSF63829">
    <property type="entry name" value="Calcium-dependent phosphotriesterase"/>
    <property type="match status" value="1"/>
</dbReference>
<protein>
    <submittedName>
        <fullName evidence="3">Uncharacterized protein</fullName>
    </submittedName>
</protein>
<name>A0A3E2HR03_SCYLI</name>
<dbReference type="OMA" id="PELWHFE"/>
<comment type="caution">
    <text evidence="3">The sequence shown here is derived from an EMBL/GenBank/DDBJ whole genome shotgun (WGS) entry which is preliminary data.</text>
</comment>
<dbReference type="OrthoDB" id="9977941at2759"/>
<evidence type="ECO:0000256" key="1">
    <source>
        <dbReference type="SAM" id="MobiDB-lite"/>
    </source>
</evidence>
<dbReference type="PANTHER" id="PTHR42060">
    <property type="entry name" value="NHL REPEAT-CONTAINING PROTEIN-RELATED"/>
    <property type="match status" value="1"/>
</dbReference>
<feature type="chain" id="PRO_5017631409" evidence="2">
    <location>
        <begin position="19"/>
        <end position="240"/>
    </location>
</feature>
<sequence length="240" mass="25505">MQLSTLLLLASFSALAISVKDSRGFRTLGCDVRAVYEFPNETYVENLAVRSNGQIIMSAVTEPNLYMIDPLIGGVPAIVYTFPEVIGLSGIAEYKPDVFAVITGNYTLATANAVQGSWSVWSVDLNGISLGPNNTLTSLPKVEKITTIAEAIFLNGMSILSESDGTVLIGDVAAGDIWRLSISSGESEIAIQNNFTAPALAPPFSNAGVDGLRIRDGFLSQTPGNPRTPQTAHLRHHIGP</sequence>
<evidence type="ECO:0000313" key="4">
    <source>
        <dbReference type="Proteomes" id="UP000258309"/>
    </source>
</evidence>
<dbReference type="Gene3D" id="2.120.10.30">
    <property type="entry name" value="TolB, C-terminal domain"/>
    <property type="match status" value="1"/>
</dbReference>
<evidence type="ECO:0000313" key="3">
    <source>
        <dbReference type="EMBL" id="RFU35789.1"/>
    </source>
</evidence>
<dbReference type="AlphaFoldDB" id="A0A3E2HR03"/>
<dbReference type="InterPro" id="IPR052998">
    <property type="entry name" value="Hetero-Diels-Alderase-like"/>
</dbReference>
<evidence type="ECO:0000256" key="2">
    <source>
        <dbReference type="SAM" id="SignalP"/>
    </source>
</evidence>
<reference evidence="3 4" key="1">
    <citation type="submission" date="2018-05" db="EMBL/GenBank/DDBJ databases">
        <title>Draft genome sequence of Scytalidium lignicola DSM 105466, a ubiquitous saprotrophic fungus.</title>
        <authorList>
            <person name="Buettner E."/>
            <person name="Gebauer A.M."/>
            <person name="Hofrichter M."/>
            <person name="Liers C."/>
            <person name="Kellner H."/>
        </authorList>
    </citation>
    <scope>NUCLEOTIDE SEQUENCE [LARGE SCALE GENOMIC DNA]</scope>
    <source>
        <strain evidence="3 4">DSM 105466</strain>
    </source>
</reference>
<keyword evidence="4" id="KW-1185">Reference proteome</keyword>
<feature type="signal peptide" evidence="2">
    <location>
        <begin position="1"/>
        <end position="18"/>
    </location>
</feature>
<proteinExistence type="predicted"/>
<dbReference type="STRING" id="5539.A0A3E2HR03"/>
<dbReference type="InterPro" id="IPR011042">
    <property type="entry name" value="6-blade_b-propeller_TolB-like"/>
</dbReference>
<accession>A0A3E2HR03</accession>
<gene>
    <name evidence="3" type="ORF">B7463_g582</name>
</gene>
<feature type="compositionally biased region" description="Polar residues" evidence="1">
    <location>
        <begin position="220"/>
        <end position="231"/>
    </location>
</feature>
<dbReference type="EMBL" id="NCSJ02000005">
    <property type="protein sequence ID" value="RFU35789.1"/>
    <property type="molecule type" value="Genomic_DNA"/>
</dbReference>